<dbReference type="OrthoDB" id="9809450at2"/>
<evidence type="ECO:0000313" key="6">
    <source>
        <dbReference type="Proteomes" id="UP000297065"/>
    </source>
</evidence>
<dbReference type="SUPFAM" id="SSF52540">
    <property type="entry name" value="P-loop containing nucleoside triphosphate hydrolases"/>
    <property type="match status" value="1"/>
</dbReference>
<dbReference type="RefSeq" id="WP_136399459.1">
    <property type="nucleotide sequence ID" value="NZ_CP036295.1"/>
</dbReference>
<dbReference type="PANTHER" id="PTHR24220:SF612">
    <property type="entry name" value="FE(3+) IONS IMPORT ATP-BINDING PROTEIN FBPC"/>
    <property type="match status" value="1"/>
</dbReference>
<evidence type="ECO:0000256" key="2">
    <source>
        <dbReference type="ARBA" id="ARBA00022741"/>
    </source>
</evidence>
<dbReference type="EMBL" id="CP036295">
    <property type="protein sequence ID" value="QCC85282.1"/>
    <property type="molecule type" value="Genomic_DNA"/>
</dbReference>
<keyword evidence="2" id="KW-0547">Nucleotide-binding</keyword>
<dbReference type="InterPro" id="IPR003439">
    <property type="entry name" value="ABC_transporter-like_ATP-bd"/>
</dbReference>
<dbReference type="GO" id="GO:0005524">
    <property type="term" value="F:ATP binding"/>
    <property type="evidence" value="ECO:0007669"/>
    <property type="project" value="UniProtKB-KW"/>
</dbReference>
<name>A0A4P7UNW2_DESDE</name>
<evidence type="ECO:0000259" key="4">
    <source>
        <dbReference type="PROSITE" id="PS50893"/>
    </source>
</evidence>
<protein>
    <submittedName>
        <fullName evidence="5">ABC transporter ATP-binding protein</fullName>
    </submittedName>
</protein>
<dbReference type="InterPro" id="IPR015856">
    <property type="entry name" value="ABC_transpr_CbiO/EcfA_su"/>
</dbReference>
<dbReference type="GO" id="GO:0005886">
    <property type="term" value="C:plasma membrane"/>
    <property type="evidence" value="ECO:0007669"/>
    <property type="project" value="TreeGrafter"/>
</dbReference>
<dbReference type="InterPro" id="IPR027417">
    <property type="entry name" value="P-loop_NTPase"/>
</dbReference>
<reference evidence="5 6" key="1">
    <citation type="submission" date="2019-02" db="EMBL/GenBank/DDBJ databases">
        <title>Complete Genome Sequence of Desulfovibrio desulfuricans IC1, a Sulfonate Utilizing Anaerobe.</title>
        <authorList>
            <person name="Day L.A."/>
            <person name="De Leon K.B."/>
            <person name="Wall J.D."/>
        </authorList>
    </citation>
    <scope>NUCLEOTIDE SEQUENCE [LARGE SCALE GENOMIC DNA]</scope>
    <source>
        <strain evidence="5 6">IC1</strain>
    </source>
</reference>
<dbReference type="GO" id="GO:0016887">
    <property type="term" value="F:ATP hydrolysis activity"/>
    <property type="evidence" value="ECO:0007669"/>
    <property type="project" value="InterPro"/>
</dbReference>
<sequence>MSANLYEARNLVQRYNGREALNVPYLAIEQGEAVFLTGPNGCGKSTLLRLLAFLERPAAGVLRYAGGADGRKEATLLLQDPYLLHMSVFNNVVLGLKFRNQTANLRQTFECSMQAAGFDEPWKFADRGPYELSGGERQRVALASRLALRPRVLLLDEPTANVDAASARALAQAVKNCTADGITVVCSTHDPALLRAIDIREIRLGSSWDAEPAPCLCPSYPRR</sequence>
<dbReference type="Gene3D" id="3.40.50.300">
    <property type="entry name" value="P-loop containing nucleotide triphosphate hydrolases"/>
    <property type="match status" value="1"/>
</dbReference>
<dbReference type="PANTHER" id="PTHR24220">
    <property type="entry name" value="IMPORT ATP-BINDING PROTEIN"/>
    <property type="match status" value="1"/>
</dbReference>
<dbReference type="Proteomes" id="UP000297065">
    <property type="component" value="Chromosome"/>
</dbReference>
<dbReference type="GO" id="GO:0022857">
    <property type="term" value="F:transmembrane transporter activity"/>
    <property type="evidence" value="ECO:0007669"/>
    <property type="project" value="TreeGrafter"/>
</dbReference>
<organism evidence="5 6">
    <name type="scientific">Desulfovibrio desulfuricans</name>
    <dbReference type="NCBI Taxonomy" id="876"/>
    <lineage>
        <taxon>Bacteria</taxon>
        <taxon>Pseudomonadati</taxon>
        <taxon>Thermodesulfobacteriota</taxon>
        <taxon>Desulfovibrionia</taxon>
        <taxon>Desulfovibrionales</taxon>
        <taxon>Desulfovibrionaceae</taxon>
        <taxon>Desulfovibrio</taxon>
    </lineage>
</organism>
<dbReference type="SMART" id="SM00382">
    <property type="entry name" value="AAA"/>
    <property type="match status" value="1"/>
</dbReference>
<feature type="domain" description="ABC transporter" evidence="4">
    <location>
        <begin position="6"/>
        <end position="221"/>
    </location>
</feature>
<evidence type="ECO:0000256" key="1">
    <source>
        <dbReference type="ARBA" id="ARBA00022448"/>
    </source>
</evidence>
<dbReference type="InterPro" id="IPR003593">
    <property type="entry name" value="AAA+_ATPase"/>
</dbReference>
<gene>
    <name evidence="5" type="ORF">DDIC_05210</name>
</gene>
<dbReference type="CDD" id="cd03225">
    <property type="entry name" value="ABC_cobalt_CbiO_domain1"/>
    <property type="match status" value="1"/>
</dbReference>
<keyword evidence="3 5" id="KW-0067">ATP-binding</keyword>
<proteinExistence type="predicted"/>
<evidence type="ECO:0000256" key="3">
    <source>
        <dbReference type="ARBA" id="ARBA00022840"/>
    </source>
</evidence>
<accession>A0A4P7UNW2</accession>
<dbReference type="PROSITE" id="PS50893">
    <property type="entry name" value="ABC_TRANSPORTER_2"/>
    <property type="match status" value="1"/>
</dbReference>
<dbReference type="Pfam" id="PF00005">
    <property type="entry name" value="ABC_tran"/>
    <property type="match status" value="1"/>
</dbReference>
<keyword evidence="1" id="KW-0813">Transport</keyword>
<dbReference type="AlphaFoldDB" id="A0A4P7UNW2"/>
<evidence type="ECO:0000313" key="5">
    <source>
        <dbReference type="EMBL" id="QCC85282.1"/>
    </source>
</evidence>
<dbReference type="InterPro" id="IPR015854">
    <property type="entry name" value="ABC_transpr_LolD-like"/>
</dbReference>